<feature type="transmembrane region" description="Helical" evidence="2">
    <location>
        <begin position="29"/>
        <end position="46"/>
    </location>
</feature>
<feature type="transmembrane region" description="Helical" evidence="2">
    <location>
        <begin position="58"/>
        <end position="79"/>
    </location>
</feature>
<dbReference type="EMBL" id="LAZR01000009">
    <property type="protein sequence ID" value="KKO08570.1"/>
    <property type="molecule type" value="Genomic_DNA"/>
</dbReference>
<evidence type="ECO:0000256" key="1">
    <source>
        <dbReference type="SAM" id="Coils"/>
    </source>
</evidence>
<gene>
    <name evidence="3" type="ORF">LCGC14_0045100</name>
</gene>
<evidence type="ECO:0000256" key="2">
    <source>
        <dbReference type="SAM" id="Phobius"/>
    </source>
</evidence>
<dbReference type="AlphaFoldDB" id="A0A0F9VWU4"/>
<sequence>MVLKFIKSVLIILGLVFGSVIVSVISPHLGFYLGLALLIVPLIALIKPLPQIGLGHRGFSFSVAFFVGIMATMIGYSTMQSVDLEAMSALKAADPEAYLAELEKKDRDIWLTELEEIDPERHAVAIEEERVRLAAQEARRSEEEAERAAQKVIDDAKQAEIVRIAEEKEAAKRAETRAADIKSYLDMMDREMADLKKFNVSQYTSDVDTINSAVLLQNIWVMLYEEGKQYRDDPAVKTKHDAYRRQIVSTQKRMLPVLRDAYGPAMRKLLWEADGSARTIGAGYKTVEFVAASFARNANIKETHTEIRDMLVRLRFTRAQYKWFKQASEYSYYTMDAPSDQELVIWEGNGNFRVVK</sequence>
<name>A0A0F9VWU4_9ZZZZ</name>
<keyword evidence="2" id="KW-0812">Transmembrane</keyword>
<comment type="caution">
    <text evidence="3">The sequence shown here is derived from an EMBL/GenBank/DDBJ whole genome shotgun (WGS) entry which is preliminary data.</text>
</comment>
<feature type="transmembrane region" description="Helical" evidence="2">
    <location>
        <begin position="5"/>
        <end position="23"/>
    </location>
</feature>
<organism evidence="3">
    <name type="scientific">marine sediment metagenome</name>
    <dbReference type="NCBI Taxonomy" id="412755"/>
    <lineage>
        <taxon>unclassified sequences</taxon>
        <taxon>metagenomes</taxon>
        <taxon>ecological metagenomes</taxon>
    </lineage>
</organism>
<feature type="coiled-coil region" evidence="1">
    <location>
        <begin position="124"/>
        <end position="155"/>
    </location>
</feature>
<keyword evidence="2" id="KW-1133">Transmembrane helix</keyword>
<keyword evidence="2" id="KW-0472">Membrane</keyword>
<protein>
    <submittedName>
        <fullName evidence="3">Uncharacterized protein</fullName>
    </submittedName>
</protein>
<reference evidence="3" key="1">
    <citation type="journal article" date="2015" name="Nature">
        <title>Complex archaea that bridge the gap between prokaryotes and eukaryotes.</title>
        <authorList>
            <person name="Spang A."/>
            <person name="Saw J.H."/>
            <person name="Jorgensen S.L."/>
            <person name="Zaremba-Niedzwiedzka K."/>
            <person name="Martijn J."/>
            <person name="Lind A.E."/>
            <person name="van Eijk R."/>
            <person name="Schleper C."/>
            <person name="Guy L."/>
            <person name="Ettema T.J."/>
        </authorList>
    </citation>
    <scope>NUCLEOTIDE SEQUENCE</scope>
</reference>
<proteinExistence type="predicted"/>
<accession>A0A0F9VWU4</accession>
<keyword evidence="1" id="KW-0175">Coiled coil</keyword>
<evidence type="ECO:0000313" key="3">
    <source>
        <dbReference type="EMBL" id="KKO08570.1"/>
    </source>
</evidence>